<evidence type="ECO:0000259" key="9">
    <source>
        <dbReference type="Pfam" id="PF12704"/>
    </source>
</evidence>
<feature type="transmembrane region" description="Helical" evidence="7">
    <location>
        <begin position="334"/>
        <end position="353"/>
    </location>
</feature>
<keyword evidence="3" id="KW-1003">Cell membrane</keyword>
<dbReference type="InterPro" id="IPR025857">
    <property type="entry name" value="MacB_PCD"/>
</dbReference>
<comment type="subcellular location">
    <subcellularLocation>
        <location evidence="1">Cell membrane</location>
        <topology evidence="1">Multi-pass membrane protein</topology>
    </subcellularLocation>
</comment>
<dbReference type="Pfam" id="PF12704">
    <property type="entry name" value="MacB_PCD"/>
    <property type="match status" value="1"/>
</dbReference>
<evidence type="ECO:0000256" key="7">
    <source>
        <dbReference type="SAM" id="Phobius"/>
    </source>
</evidence>
<dbReference type="GO" id="GO:0044874">
    <property type="term" value="P:lipoprotein localization to outer membrane"/>
    <property type="evidence" value="ECO:0007669"/>
    <property type="project" value="TreeGrafter"/>
</dbReference>
<evidence type="ECO:0000256" key="1">
    <source>
        <dbReference type="ARBA" id="ARBA00004651"/>
    </source>
</evidence>
<name>A0A4V1D3G6_9BACT</name>
<feature type="domain" description="MacB-like periplasmic core" evidence="9">
    <location>
        <begin position="25"/>
        <end position="210"/>
    </location>
</feature>
<gene>
    <name evidence="10" type="ORF">E7747_11970</name>
</gene>
<dbReference type="EMBL" id="CP039396">
    <property type="protein sequence ID" value="QCD42938.1"/>
    <property type="molecule type" value="Genomic_DNA"/>
</dbReference>
<dbReference type="Pfam" id="PF02687">
    <property type="entry name" value="FtsX"/>
    <property type="match status" value="1"/>
</dbReference>
<feature type="transmembrane region" description="Helical" evidence="7">
    <location>
        <begin position="280"/>
        <end position="304"/>
    </location>
</feature>
<dbReference type="PANTHER" id="PTHR30489:SF0">
    <property type="entry name" value="LIPOPROTEIN-RELEASING SYSTEM TRANSMEMBRANE PROTEIN LOLE"/>
    <property type="match status" value="1"/>
</dbReference>
<evidence type="ECO:0000259" key="8">
    <source>
        <dbReference type="Pfam" id="PF02687"/>
    </source>
</evidence>
<sequence length="414" mass="45270">MSLAIFIANRLSLRSPSGKMQSGIVIAVSGIALSVVVMLISIAVMMGFKEEIRQKIMGFDAQLSISVYSPDDSKVPLVDINDVRPVLEMLPEKATTVLAIRQPVILKTPADFTGAIVKGISRDYDWEFIRQNLIEGEIPDFKADSTLYHVIISRNLARDLSVGLGEKIDAFFLGGDSYRTRRLKVAAIYDTHFSEYDDNYIFSTLPMLSALAGVGENLGTQIEIYGLGSDKEIAECAEQLSAGLLEKLYTGRTPTFYTVTDVHTSAALYFNWLALLDTNVIVILTLMSLLTCLTLVSSLYILILRRVNMIGILKALGAPDSLIRRSFVYLTMRILVAGLVIGNLIGVCVILVQDATGVIPLNPEAYYLDHVPMLLSVPALIVLNLSVIVVAALVLILPSAIITTIPPSKVIKYD</sequence>
<evidence type="ECO:0000313" key="10">
    <source>
        <dbReference type="EMBL" id="QCD42938.1"/>
    </source>
</evidence>
<keyword evidence="6 7" id="KW-0472">Membrane</keyword>
<keyword evidence="11" id="KW-1185">Reference proteome</keyword>
<keyword evidence="5 7" id="KW-1133">Transmembrane helix</keyword>
<dbReference type="AlphaFoldDB" id="A0A4V1D3G6"/>
<evidence type="ECO:0000256" key="2">
    <source>
        <dbReference type="ARBA" id="ARBA00005236"/>
    </source>
</evidence>
<dbReference type="KEGG" id="ddb:E7747_11970"/>
<protein>
    <submittedName>
        <fullName evidence="10">ABC transporter permease</fullName>
    </submittedName>
</protein>
<organism evidence="10 11">
    <name type="scientific">Duncaniella dubosii</name>
    <dbReference type="NCBI Taxonomy" id="2518971"/>
    <lineage>
        <taxon>Bacteria</taxon>
        <taxon>Pseudomonadati</taxon>
        <taxon>Bacteroidota</taxon>
        <taxon>Bacteroidia</taxon>
        <taxon>Bacteroidales</taxon>
        <taxon>Muribaculaceae</taxon>
        <taxon>Duncaniella</taxon>
    </lineage>
</organism>
<evidence type="ECO:0000256" key="3">
    <source>
        <dbReference type="ARBA" id="ARBA00022475"/>
    </source>
</evidence>
<reference evidence="11" key="1">
    <citation type="submission" date="2019-02" db="EMBL/GenBank/DDBJ databases">
        <title>Isolation and identification of novel species under the genus Muribaculum.</title>
        <authorList>
            <person name="Miyake S."/>
            <person name="Ding Y."/>
            <person name="Low A."/>
            <person name="Soh M."/>
            <person name="Seedorf H."/>
        </authorList>
    </citation>
    <scope>NUCLEOTIDE SEQUENCE [LARGE SCALE GENOMIC DNA]</scope>
    <source>
        <strain evidence="11">H5</strain>
    </source>
</reference>
<dbReference type="InterPro" id="IPR051447">
    <property type="entry name" value="Lipoprotein-release_system"/>
</dbReference>
<proteinExistence type="inferred from homology"/>
<accession>A0A4V1D3G6</accession>
<evidence type="ECO:0000313" key="11">
    <source>
        <dbReference type="Proteomes" id="UP000297149"/>
    </source>
</evidence>
<dbReference type="GO" id="GO:0098797">
    <property type="term" value="C:plasma membrane protein complex"/>
    <property type="evidence" value="ECO:0007669"/>
    <property type="project" value="TreeGrafter"/>
</dbReference>
<feature type="transmembrane region" description="Helical" evidence="7">
    <location>
        <begin position="24"/>
        <end position="48"/>
    </location>
</feature>
<evidence type="ECO:0000256" key="5">
    <source>
        <dbReference type="ARBA" id="ARBA00022989"/>
    </source>
</evidence>
<feature type="domain" description="ABC3 transporter permease C-terminal" evidence="8">
    <location>
        <begin position="281"/>
        <end position="407"/>
    </location>
</feature>
<evidence type="ECO:0000256" key="4">
    <source>
        <dbReference type="ARBA" id="ARBA00022692"/>
    </source>
</evidence>
<evidence type="ECO:0000256" key="6">
    <source>
        <dbReference type="ARBA" id="ARBA00023136"/>
    </source>
</evidence>
<comment type="similarity">
    <text evidence="2">Belongs to the ABC-4 integral membrane protein family. LolC/E subfamily.</text>
</comment>
<dbReference type="Proteomes" id="UP000297149">
    <property type="component" value="Chromosome"/>
</dbReference>
<dbReference type="PANTHER" id="PTHR30489">
    <property type="entry name" value="LIPOPROTEIN-RELEASING SYSTEM TRANSMEMBRANE PROTEIN LOLE"/>
    <property type="match status" value="1"/>
</dbReference>
<keyword evidence="4 7" id="KW-0812">Transmembrane</keyword>
<dbReference type="RefSeq" id="WP_136416173.1">
    <property type="nucleotide sequence ID" value="NZ_CP039396.1"/>
</dbReference>
<dbReference type="InterPro" id="IPR003838">
    <property type="entry name" value="ABC3_permease_C"/>
</dbReference>
<feature type="transmembrane region" description="Helical" evidence="7">
    <location>
        <begin position="373"/>
        <end position="402"/>
    </location>
</feature>